<evidence type="ECO:0000259" key="7">
    <source>
        <dbReference type="Pfam" id="PF04357"/>
    </source>
</evidence>
<comment type="caution">
    <text evidence="8">The sequence shown here is derived from an EMBL/GenBank/DDBJ whole genome shotgun (WGS) entry which is preliminary data.</text>
</comment>
<evidence type="ECO:0000256" key="3">
    <source>
        <dbReference type="ARBA" id="ARBA00022989"/>
    </source>
</evidence>
<evidence type="ECO:0000256" key="4">
    <source>
        <dbReference type="ARBA" id="ARBA00023136"/>
    </source>
</evidence>
<comment type="subcellular location">
    <subcellularLocation>
        <location evidence="1">Membrane</location>
        <topology evidence="1">Single-pass membrane protein</topology>
    </subcellularLocation>
</comment>
<feature type="domain" description="Translocation and assembly module TamB C-terminal" evidence="7">
    <location>
        <begin position="1502"/>
        <end position="1882"/>
    </location>
</feature>
<keyword evidence="2 6" id="KW-0812">Transmembrane</keyword>
<protein>
    <submittedName>
        <fullName evidence="8">Translocation/assembly module TamB domain-containing protein</fullName>
    </submittedName>
</protein>
<dbReference type="Pfam" id="PF04357">
    <property type="entry name" value="TamB"/>
    <property type="match status" value="1"/>
</dbReference>
<feature type="region of interest" description="Disordered" evidence="5">
    <location>
        <begin position="1579"/>
        <end position="1600"/>
    </location>
</feature>
<evidence type="ECO:0000256" key="2">
    <source>
        <dbReference type="ARBA" id="ARBA00022692"/>
    </source>
</evidence>
<dbReference type="PANTHER" id="PTHR34457:SF3">
    <property type="entry name" value="PROTEIN TIC236, CHLOROPLASTIC"/>
    <property type="match status" value="1"/>
</dbReference>
<dbReference type="InterPro" id="IPR053022">
    <property type="entry name" value="Chloroplast_translocon_comp"/>
</dbReference>
<evidence type="ECO:0000256" key="6">
    <source>
        <dbReference type="SAM" id="Phobius"/>
    </source>
</evidence>
<dbReference type="Proteomes" id="UP001302120">
    <property type="component" value="Unassembled WGS sequence"/>
</dbReference>
<organism evidence="8 9">
    <name type="scientific">Nodularia harveyana UHCC-0300</name>
    <dbReference type="NCBI Taxonomy" id="2974287"/>
    <lineage>
        <taxon>Bacteria</taxon>
        <taxon>Bacillati</taxon>
        <taxon>Cyanobacteriota</taxon>
        <taxon>Cyanophyceae</taxon>
        <taxon>Nostocales</taxon>
        <taxon>Nodulariaceae</taxon>
        <taxon>Nodularia</taxon>
    </lineage>
</organism>
<keyword evidence="9" id="KW-1185">Reference proteome</keyword>
<feature type="transmembrane region" description="Helical" evidence="6">
    <location>
        <begin position="21"/>
        <end position="47"/>
    </location>
</feature>
<keyword evidence="4 6" id="KW-0472">Membrane</keyword>
<name>A0ABU5UDP7_9CYAN</name>
<evidence type="ECO:0000313" key="9">
    <source>
        <dbReference type="Proteomes" id="UP001302120"/>
    </source>
</evidence>
<evidence type="ECO:0000256" key="1">
    <source>
        <dbReference type="ARBA" id="ARBA00004167"/>
    </source>
</evidence>
<sequence>MTKSPNKEKSSHSFAGKRLWLLLFSRGGIALGVLVLLAMGGGIWRLWSFVNNELTPLATNGITNTLNRPVNLGEVTGFSLTGVEFGASTIPATATDTDRAVVDAVKVGFNPWQLIFQRQLKLDVTLINPDIYIQQDDQGAWISTKIAAPEKPGLIKTDLDKLRFRNGKLVLVRQGEDKSVTSTVTPVGLTKINGTAQLLQENKLIKFNLRGEAEDGGNIALRGEAVPQTLAFKLQLRSQDLLASKVTDLIKLPFDLEAGTVNSDLQIELAPEQPPLLFGTANLQGVTLQIPNVPQAFLNTQGLVRFQGTEVQLNNITTSYGKIPLVATGIIDAETGYKLAGRINAVSVADTQGSLNLKLPVPVTGELQANLQMLGPITKPVLSGTIATIKTAQIDKIQFNQITSKFEFAPHVNLVSFRDIQGKAAVGGEITGIGNIKLGTTPQLDFNFAGKSIAGDALAQIYQTTSSIQIGTVSATAQLTGAGDNVQTVVKWQVPEATYPGIGETVINADKTVLFRNVALNVGGGMVRGSGSFANQRWQAVAQASGVGLTPFVDPNQLENISLAGAEFNGGLILEGSAEPFQIATIRTTGAGVNIGGGTVAVSRIQLDNQNFSAQLVANDVRLGRILKASPPVLNSPLAGTFQIAGNTENFGINTLRATGEARLNVAGGTVTAANIQLANGRYQANVKANNVAMQELAAVPENLQGSLTGEFKVAGSAESFSPQTIQGTGEGRLNLPGGRITASNIQLANGRYQALVQTNNLPLEQLVAVPPGFEGGLTGELNVAGSVESFSPQTIQGTGKGRLNVAGGRITATNIQVANGRYQAVVDAEGVQLNQLNQQLRGNFGGKLQVAGILGSAKLADVRAAGQVQLSQGLPGIEQPLMAALTWTGEKLAIQQAVARGLNVSGDILTNSQIAGIPKVTQLNLQVEAQNYNLEQLPITLPNQLAVAGNVDFAGQITGNLISPNVNGKLGLRNLVVQDIAFEPLLTGNVTSGRGQGLSLDVSGDRDRIAVNLDAQNRPQSFVVQKEEALATGEAQGDDLAIQVANFPLGIFNLIPPSQLGVGAAPVQGLLTGDLLVNQDTYAAQGDLAIASPKIGRITGDRLAAQFNYSNGKATVTSSQFVTGDSRYAFNGNFGQTPQGPQLQGKLNINQGKIQDVLTVAQIFELQDFQRGTAEPIYGTASDLATNSRGLPQQSLLNQLRRFYEIDAVIKAQTEIRREFSPIPDLADLQGTFNGEIGVDTATEQGLSVEFNLNGENLSWGKQAEPNRFYSVDDILAQGKFANGILQLRPLRISLDDSSLVFAGNIGGDDQSGQLRVKNFPIQLLNNFVTLPVGISGNLSGTAAIAGSIPNPQSTGDFYITEGTLNQQPVDSAIASFSYANGRLNFYSKLSVVKTEPVNITGSIPYKLPFASVAPENNEISLDIKVKNEGLAILNLLTNQVAFEKGEGDIDIQVHGTRAKPIVNGIATVNNATFAAQALPEKIRNVNGKILFDFDHILVENLEGQFSRGNVIASGQIPIFNNGQQDFDNPLLLNVDELTLNLESLYQGGASGNLQITGSALNPEIGGQVNLFDGQVLLTDNSDPEPDTNSLSSSTANKQIQPNNQEGLAIFNNLSIELGKNVEIKNPPILSFQATGNLIVNGSFAEPIPQGTIRLEKGGVNLFTTQFNLARGYKHTATFTAEQPRDPELDVRLVAKVLDVIQSSDLTRANTAGLAALESVQVEANVQGFASQINESIELTSSPSRSETEIVALLGGGLVDGQGGGNTTLGLINIAGSAVFSNFQSAFNQLGNAFGLSELRIFPTIVSNNPEAGRSSSSLELAAEAGIDVSPKFSVSSIKILTANDPFQWGVNYRINNEIRLRASTNLEDDSRAVIEFQRRF</sequence>
<dbReference type="EMBL" id="JAYGHG010000010">
    <property type="protein sequence ID" value="MEA5581503.1"/>
    <property type="molecule type" value="Genomic_DNA"/>
</dbReference>
<evidence type="ECO:0000256" key="5">
    <source>
        <dbReference type="SAM" id="MobiDB-lite"/>
    </source>
</evidence>
<dbReference type="PANTHER" id="PTHR34457">
    <property type="entry name" value="EMBRYO DEFECTIVE 2410"/>
    <property type="match status" value="1"/>
</dbReference>
<feature type="compositionally biased region" description="Polar residues" evidence="5">
    <location>
        <begin position="1588"/>
        <end position="1600"/>
    </location>
</feature>
<dbReference type="InterPro" id="IPR007452">
    <property type="entry name" value="TamB_C"/>
</dbReference>
<evidence type="ECO:0000313" key="8">
    <source>
        <dbReference type="EMBL" id="MEA5581503.1"/>
    </source>
</evidence>
<dbReference type="RefSeq" id="WP_323195833.1">
    <property type="nucleotide sequence ID" value="NZ_JAYGHG010000010.1"/>
</dbReference>
<accession>A0ABU5UDP7</accession>
<reference evidence="8 9" key="1">
    <citation type="submission" date="2023-12" db="EMBL/GenBank/DDBJ databases">
        <title>Baltic Sea Cyanobacteria.</title>
        <authorList>
            <person name="Delbaje E."/>
            <person name="Fewer D.P."/>
            <person name="Shishido T.K."/>
        </authorList>
    </citation>
    <scope>NUCLEOTIDE SEQUENCE [LARGE SCALE GENOMIC DNA]</scope>
    <source>
        <strain evidence="8 9">UHCC-0300</strain>
    </source>
</reference>
<proteinExistence type="predicted"/>
<keyword evidence="3 6" id="KW-1133">Transmembrane helix</keyword>
<gene>
    <name evidence="8" type="ORF">VB620_09140</name>
</gene>